<organism evidence="2 3">
    <name type="scientific">PS1 clade bacterium</name>
    <dbReference type="NCBI Taxonomy" id="2175152"/>
    <lineage>
        <taxon>Bacteria</taxon>
        <taxon>Pseudomonadati</taxon>
        <taxon>Pseudomonadota</taxon>
        <taxon>Alphaproteobacteria</taxon>
        <taxon>PS1 clade</taxon>
    </lineage>
</organism>
<dbReference type="EMBL" id="JADHOK010000082">
    <property type="protein sequence ID" value="MBL6762188.1"/>
    <property type="molecule type" value="Genomic_DNA"/>
</dbReference>
<dbReference type="Pfam" id="PF03702">
    <property type="entry name" value="AnmK"/>
    <property type="match status" value="1"/>
</dbReference>
<sequence>VLDAAADWPTAQLKNPDDWPSQLKEAAAAVTQAHIAAVEGFLGPDSAPALIGFHGQTISHRPAEGFTLQIGDGQALAATTGSDVVGQFRLNDMRHGGQGAPLAPLFHAALAGEVRPQVVLNLGGVGNITWLGADDAMLAFDTGPANALIDDWVGAHSGQAYDIDGGLAAKGKVDEAALAALMAHPYFDAPPPKSLDRLAFPTDAVGALDVGDGAATLTAFTAASVARGLAFCPQPPQRLILCGGGRHNKTLAAMLGAQCGIEILDCDALGWRGDSLEAQAFAWLAVRSQNALPLSRPETTGVAEPVSGGVLYQAG</sequence>
<keyword evidence="1" id="KW-0119">Carbohydrate metabolism</keyword>
<dbReference type="GO" id="GO:0006040">
    <property type="term" value="P:amino sugar metabolic process"/>
    <property type="evidence" value="ECO:0007669"/>
    <property type="project" value="InterPro"/>
</dbReference>
<dbReference type="InterPro" id="IPR043129">
    <property type="entry name" value="ATPase_NBD"/>
</dbReference>
<name>A0A937HL37_9PROT</name>
<keyword evidence="2" id="KW-0808">Transferase</keyword>
<proteinExistence type="predicted"/>
<keyword evidence="2" id="KW-0418">Kinase</keyword>
<dbReference type="InterPro" id="IPR005338">
    <property type="entry name" value="Anhydro_N_Ac-Mur_kinase"/>
</dbReference>
<dbReference type="EC" id="2.7.1.170" evidence="2"/>
<evidence type="ECO:0000313" key="3">
    <source>
        <dbReference type="Proteomes" id="UP000785783"/>
    </source>
</evidence>
<comment type="caution">
    <text evidence="2">The sequence shown here is derived from an EMBL/GenBank/DDBJ whole genome shotgun (WGS) entry which is preliminary data.</text>
</comment>
<dbReference type="AlphaFoldDB" id="A0A937HL37"/>
<evidence type="ECO:0000313" key="2">
    <source>
        <dbReference type="EMBL" id="MBL6762188.1"/>
    </source>
</evidence>
<dbReference type="GO" id="GO:0016301">
    <property type="term" value="F:kinase activity"/>
    <property type="evidence" value="ECO:0007669"/>
    <property type="project" value="UniProtKB-KW"/>
</dbReference>
<dbReference type="Proteomes" id="UP000785783">
    <property type="component" value="Unassembled WGS sequence"/>
</dbReference>
<dbReference type="PANTHER" id="PTHR30605:SF0">
    <property type="entry name" value="ANHYDRO-N-ACETYLMURAMIC ACID KINASE"/>
    <property type="match status" value="1"/>
</dbReference>
<gene>
    <name evidence="2" type="ORF">ISQ19_05775</name>
</gene>
<dbReference type="GO" id="GO:0016773">
    <property type="term" value="F:phosphotransferase activity, alcohol group as acceptor"/>
    <property type="evidence" value="ECO:0007669"/>
    <property type="project" value="InterPro"/>
</dbReference>
<protein>
    <submittedName>
        <fullName evidence="2">Anhydro-N-acetylmuramic acid kinase</fullName>
        <ecNumber evidence="2">2.7.1.170</ecNumber>
    </submittedName>
</protein>
<dbReference type="SUPFAM" id="SSF53067">
    <property type="entry name" value="Actin-like ATPase domain"/>
    <property type="match status" value="1"/>
</dbReference>
<feature type="non-terminal residue" evidence="2">
    <location>
        <position position="1"/>
    </location>
</feature>
<dbReference type="Gene3D" id="3.30.420.40">
    <property type="match status" value="2"/>
</dbReference>
<dbReference type="PANTHER" id="PTHR30605">
    <property type="entry name" value="ANHYDRO-N-ACETYLMURAMIC ACID KINASE"/>
    <property type="match status" value="1"/>
</dbReference>
<reference evidence="2" key="1">
    <citation type="submission" date="2020-10" db="EMBL/GenBank/DDBJ databases">
        <title>Microbiome of the Black Sea water column analyzed by genome centric metagenomics.</title>
        <authorList>
            <person name="Cabello-Yeves P.J."/>
            <person name="Callieri C."/>
            <person name="Picazo A."/>
            <person name="Mehrshad M."/>
            <person name="Haro-Moreno J.M."/>
            <person name="Roda-Garcia J."/>
            <person name="Dzembekova N."/>
            <person name="Slabakova V."/>
            <person name="Slabakova N."/>
            <person name="Moncheva S."/>
            <person name="Rodriguez-Valera F."/>
        </authorList>
    </citation>
    <scope>NUCLEOTIDE SEQUENCE</scope>
    <source>
        <strain evidence="2">BS307-5m-G5</strain>
    </source>
</reference>
<evidence type="ECO:0000256" key="1">
    <source>
        <dbReference type="ARBA" id="ARBA00023277"/>
    </source>
</evidence>
<dbReference type="NCBIfam" id="NF007141">
    <property type="entry name" value="PRK09585.1-5"/>
    <property type="match status" value="1"/>
</dbReference>
<dbReference type="GO" id="GO:0005524">
    <property type="term" value="F:ATP binding"/>
    <property type="evidence" value="ECO:0007669"/>
    <property type="project" value="InterPro"/>
</dbReference>
<accession>A0A937HL37</accession>
<dbReference type="GO" id="GO:0009254">
    <property type="term" value="P:peptidoglycan turnover"/>
    <property type="evidence" value="ECO:0007669"/>
    <property type="project" value="InterPro"/>
</dbReference>